<evidence type="ECO:0000313" key="3">
    <source>
        <dbReference type="EMBL" id="GLY69651.1"/>
    </source>
</evidence>
<keyword evidence="4" id="KW-1185">Reference proteome</keyword>
<feature type="domain" description="Cupin type-2" evidence="2">
    <location>
        <begin position="193"/>
        <end position="259"/>
    </location>
</feature>
<dbReference type="SUPFAM" id="SSF55961">
    <property type="entry name" value="Bet v1-like"/>
    <property type="match status" value="1"/>
</dbReference>
<dbReference type="InterPro" id="IPR011051">
    <property type="entry name" value="RmlC_Cupin_sf"/>
</dbReference>
<gene>
    <name evidence="3" type="ORF">Atai01_62700</name>
</gene>
<feature type="domain" description="Coenzyme Q-binding protein COQ10 START" evidence="1">
    <location>
        <begin position="11"/>
        <end position="119"/>
    </location>
</feature>
<dbReference type="AlphaFoldDB" id="A0A9W6VKM7"/>
<dbReference type="Pfam" id="PF03364">
    <property type="entry name" value="Polyketide_cyc"/>
    <property type="match status" value="1"/>
</dbReference>
<comment type="caution">
    <text evidence="3">The sequence shown here is derived from an EMBL/GenBank/DDBJ whole genome shotgun (WGS) entry which is preliminary data.</text>
</comment>
<dbReference type="CDD" id="cd08860">
    <property type="entry name" value="TcmN_ARO-CYC_like"/>
    <property type="match status" value="1"/>
</dbReference>
<name>A0A9W6VKM7_9PSEU</name>
<dbReference type="InterPro" id="IPR023393">
    <property type="entry name" value="START-like_dom_sf"/>
</dbReference>
<evidence type="ECO:0000259" key="2">
    <source>
        <dbReference type="Pfam" id="PF07883"/>
    </source>
</evidence>
<accession>A0A9W6VKM7</accession>
<evidence type="ECO:0000259" key="1">
    <source>
        <dbReference type="Pfam" id="PF03364"/>
    </source>
</evidence>
<protein>
    <recommendedName>
        <fullName evidence="5">Cyclase</fullName>
    </recommendedName>
</protein>
<sequence length="289" mass="32245">MAGHTEASILIDAPFPLVWEMTNDVDNWTNLFTEYAVAEVIERDGNTLTFRLALHPDENGKVWSWVSQRTLDRENRQVHAKRIETGPFEYMNIHWTYLEEGNGVRMVWKQDFQMKPTAPVDDQGMTNRINANTPIQMKVIKEKVEAAARAAARGTTHKTIARADIPPNRRRGAEIRVLLGPATVGSESGFLGVAVLEPGESIAEHYHPYSEEFLYVVSGVLTVDLDGEPAVVEADSGVLVPIKVRHRLRNMGTETVKAVFHLGPLAPRPELGHVDTETAEEAATFTRQT</sequence>
<dbReference type="Pfam" id="PF07883">
    <property type="entry name" value="Cupin_2"/>
    <property type="match status" value="1"/>
</dbReference>
<dbReference type="InterPro" id="IPR013096">
    <property type="entry name" value="Cupin_2"/>
</dbReference>
<dbReference type="CDD" id="cd06991">
    <property type="entry name" value="cupin_TcmJ-like"/>
    <property type="match status" value="1"/>
</dbReference>
<evidence type="ECO:0008006" key="5">
    <source>
        <dbReference type="Google" id="ProtNLM"/>
    </source>
</evidence>
<dbReference type="Proteomes" id="UP001165136">
    <property type="component" value="Unassembled WGS sequence"/>
</dbReference>
<dbReference type="PANTHER" id="PTHR36114:SF1">
    <property type="entry name" value="16.7 KDA PROTEIN IN WHIE LOCUS"/>
    <property type="match status" value="1"/>
</dbReference>
<dbReference type="PANTHER" id="PTHR36114">
    <property type="entry name" value="16.7 KDA PROTEIN IN WHIE LOCUS"/>
    <property type="match status" value="1"/>
</dbReference>
<dbReference type="Gene3D" id="3.30.530.20">
    <property type="match status" value="1"/>
</dbReference>
<organism evidence="3 4">
    <name type="scientific">Amycolatopsis taiwanensis</name>
    <dbReference type="NCBI Taxonomy" id="342230"/>
    <lineage>
        <taxon>Bacteria</taxon>
        <taxon>Bacillati</taxon>
        <taxon>Actinomycetota</taxon>
        <taxon>Actinomycetes</taxon>
        <taxon>Pseudonocardiales</taxon>
        <taxon>Pseudonocardiaceae</taxon>
        <taxon>Amycolatopsis</taxon>
    </lineage>
</organism>
<dbReference type="SUPFAM" id="SSF51182">
    <property type="entry name" value="RmlC-like cupins"/>
    <property type="match status" value="1"/>
</dbReference>
<reference evidence="3" key="1">
    <citation type="submission" date="2023-03" db="EMBL/GenBank/DDBJ databases">
        <title>Amycolatopsis taiwanensis NBRC 103393.</title>
        <authorList>
            <person name="Ichikawa N."/>
            <person name="Sato H."/>
            <person name="Tonouchi N."/>
        </authorList>
    </citation>
    <scope>NUCLEOTIDE SEQUENCE</scope>
    <source>
        <strain evidence="3">NBRC 103393</strain>
    </source>
</reference>
<dbReference type="Gene3D" id="2.60.120.10">
    <property type="entry name" value="Jelly Rolls"/>
    <property type="match status" value="1"/>
</dbReference>
<dbReference type="EMBL" id="BSTI01000017">
    <property type="protein sequence ID" value="GLY69651.1"/>
    <property type="molecule type" value="Genomic_DNA"/>
</dbReference>
<dbReference type="InterPro" id="IPR005031">
    <property type="entry name" value="COQ10_START"/>
</dbReference>
<dbReference type="InterPro" id="IPR014710">
    <property type="entry name" value="RmlC-like_jellyroll"/>
</dbReference>
<proteinExistence type="predicted"/>
<dbReference type="InterPro" id="IPR052044">
    <property type="entry name" value="PKS_Associated_Protein"/>
</dbReference>
<evidence type="ECO:0000313" key="4">
    <source>
        <dbReference type="Proteomes" id="UP001165136"/>
    </source>
</evidence>